<dbReference type="GeneID" id="80006754"/>
<protein>
    <submittedName>
        <fullName evidence="2">N-6 DNA methylase</fullName>
    </submittedName>
</protein>
<dbReference type="InterPro" id="IPR003356">
    <property type="entry name" value="DNA_methylase_A-5"/>
</dbReference>
<evidence type="ECO:0000313" key="3">
    <source>
        <dbReference type="Proteomes" id="UP000283314"/>
    </source>
</evidence>
<evidence type="ECO:0000313" key="2">
    <source>
        <dbReference type="EMBL" id="RHL43289.1"/>
    </source>
</evidence>
<name>A0A415L497_9FIRM</name>
<proteinExistence type="predicted"/>
<dbReference type="InterPro" id="IPR029063">
    <property type="entry name" value="SAM-dependent_MTases_sf"/>
</dbReference>
<sequence>MDLTELLNKTLELLNVKNANEITEKLFDVVKDNRNDIYEKFSELVSNDLSKDWLQQIYQYYLADRKEKKQDYTPVSLARLTGMLAGESEQVIDMCAGSGALTIQMWNLNHNAKFELYELDENVIPFLLFNMAVRNIECIVYHADILSEEIFNTFKIKKGIRFGKLEVVNESVDIESTI</sequence>
<dbReference type="Proteomes" id="UP000283314">
    <property type="component" value="Unassembled WGS sequence"/>
</dbReference>
<keyword evidence="2" id="KW-0489">Methyltransferase</keyword>
<dbReference type="RefSeq" id="WP_118380203.1">
    <property type="nucleotide sequence ID" value="NZ_CABJDQ010000009.1"/>
</dbReference>
<dbReference type="SUPFAM" id="SSF53335">
    <property type="entry name" value="S-adenosyl-L-methionine-dependent methyltransferases"/>
    <property type="match status" value="1"/>
</dbReference>
<dbReference type="Pfam" id="PF02384">
    <property type="entry name" value="N6_Mtase"/>
    <property type="match status" value="1"/>
</dbReference>
<dbReference type="GO" id="GO:0032259">
    <property type="term" value="P:methylation"/>
    <property type="evidence" value="ECO:0007669"/>
    <property type="project" value="UniProtKB-KW"/>
</dbReference>
<organism evidence="2 3">
    <name type="scientific">Eubacterium ventriosum</name>
    <dbReference type="NCBI Taxonomy" id="39496"/>
    <lineage>
        <taxon>Bacteria</taxon>
        <taxon>Bacillati</taxon>
        <taxon>Bacillota</taxon>
        <taxon>Clostridia</taxon>
        <taxon>Eubacteriales</taxon>
        <taxon>Eubacteriaceae</taxon>
        <taxon>Eubacterium</taxon>
    </lineage>
</organism>
<reference evidence="2 3" key="1">
    <citation type="submission" date="2018-08" db="EMBL/GenBank/DDBJ databases">
        <title>A genome reference for cultivated species of the human gut microbiota.</title>
        <authorList>
            <person name="Zou Y."/>
            <person name="Xue W."/>
            <person name="Luo G."/>
        </authorList>
    </citation>
    <scope>NUCLEOTIDE SEQUENCE [LARGE SCALE GENOMIC DNA]</scope>
    <source>
        <strain evidence="2 3">AF37-4</strain>
    </source>
</reference>
<comment type="caution">
    <text evidence="2">The sequence shown here is derived from an EMBL/GenBank/DDBJ whole genome shotgun (WGS) entry which is preliminary data.</text>
</comment>
<evidence type="ECO:0000259" key="1">
    <source>
        <dbReference type="Pfam" id="PF02384"/>
    </source>
</evidence>
<feature type="domain" description="DNA methylase adenine-specific" evidence="1">
    <location>
        <begin position="50"/>
        <end position="152"/>
    </location>
</feature>
<dbReference type="GO" id="GO:0003677">
    <property type="term" value="F:DNA binding"/>
    <property type="evidence" value="ECO:0007669"/>
    <property type="project" value="InterPro"/>
</dbReference>
<dbReference type="Gene3D" id="3.40.50.150">
    <property type="entry name" value="Vaccinia Virus protein VP39"/>
    <property type="match status" value="1"/>
</dbReference>
<accession>A0A415L497</accession>
<dbReference type="EMBL" id="QROT01000009">
    <property type="protein sequence ID" value="RHL43289.1"/>
    <property type="molecule type" value="Genomic_DNA"/>
</dbReference>
<keyword evidence="2" id="KW-0808">Transferase</keyword>
<dbReference type="GO" id="GO:0008170">
    <property type="term" value="F:N-methyltransferase activity"/>
    <property type="evidence" value="ECO:0007669"/>
    <property type="project" value="InterPro"/>
</dbReference>
<dbReference type="AlphaFoldDB" id="A0A415L497"/>
<gene>
    <name evidence="2" type="ORF">DW018_11680</name>
</gene>